<comment type="caution">
    <text evidence="1">The sequence shown here is derived from an EMBL/GenBank/DDBJ whole genome shotgun (WGS) entry which is preliminary data.</text>
</comment>
<dbReference type="AlphaFoldDB" id="A3ZVL7"/>
<reference evidence="1 2" key="1">
    <citation type="submission" date="2006-02" db="EMBL/GenBank/DDBJ databases">
        <authorList>
            <person name="Amann R."/>
            <person name="Ferriera S."/>
            <person name="Johnson J."/>
            <person name="Kravitz S."/>
            <person name="Halpern A."/>
            <person name="Remington K."/>
            <person name="Beeson K."/>
            <person name="Tran B."/>
            <person name="Rogers Y.-H."/>
            <person name="Friedman R."/>
            <person name="Venter J.C."/>
        </authorList>
    </citation>
    <scope>NUCLEOTIDE SEQUENCE [LARGE SCALE GENOMIC DNA]</scope>
    <source>
        <strain evidence="1 2">DSM 3645</strain>
    </source>
</reference>
<protein>
    <submittedName>
        <fullName evidence="1">Uncharacterized protein</fullName>
    </submittedName>
</protein>
<name>A3ZVL7_9BACT</name>
<sequence>MEMRMRTIVNAILRCVAKAHYC</sequence>
<proteinExistence type="predicted"/>
<dbReference type="Proteomes" id="UP000004358">
    <property type="component" value="Unassembled WGS sequence"/>
</dbReference>
<dbReference type="EMBL" id="AANZ01000014">
    <property type="protein sequence ID" value="EAQ79363.1"/>
    <property type="molecule type" value="Genomic_DNA"/>
</dbReference>
<dbReference type="HOGENOM" id="CLU_3424606_0_0_0"/>
<evidence type="ECO:0000313" key="1">
    <source>
        <dbReference type="EMBL" id="EAQ79363.1"/>
    </source>
</evidence>
<gene>
    <name evidence="1" type="ORF">DSM3645_02768</name>
</gene>
<organism evidence="1 2">
    <name type="scientific">Blastopirellula marina DSM 3645</name>
    <dbReference type="NCBI Taxonomy" id="314230"/>
    <lineage>
        <taxon>Bacteria</taxon>
        <taxon>Pseudomonadati</taxon>
        <taxon>Planctomycetota</taxon>
        <taxon>Planctomycetia</taxon>
        <taxon>Pirellulales</taxon>
        <taxon>Pirellulaceae</taxon>
        <taxon>Blastopirellula</taxon>
    </lineage>
</organism>
<evidence type="ECO:0000313" key="2">
    <source>
        <dbReference type="Proteomes" id="UP000004358"/>
    </source>
</evidence>
<accession>A3ZVL7</accession>